<protein>
    <submittedName>
        <fullName evidence="1">Uncharacterized protein</fullName>
    </submittedName>
</protein>
<reference evidence="1 2" key="1">
    <citation type="submission" date="2016-10" db="EMBL/GenBank/DDBJ databases">
        <title>Genome sequence of the basidiomycete white-rot fungus Trametes pubescens.</title>
        <authorList>
            <person name="Makela M.R."/>
            <person name="Granchi Z."/>
            <person name="Peng M."/>
            <person name="De Vries R.P."/>
            <person name="Grigoriev I."/>
            <person name="Riley R."/>
            <person name="Hilden K."/>
        </authorList>
    </citation>
    <scope>NUCLEOTIDE SEQUENCE [LARGE SCALE GENOMIC DNA]</scope>
    <source>
        <strain evidence="1 2">FBCC735</strain>
    </source>
</reference>
<organism evidence="1 2">
    <name type="scientific">Trametes pubescens</name>
    <name type="common">White-rot fungus</name>
    <dbReference type="NCBI Taxonomy" id="154538"/>
    <lineage>
        <taxon>Eukaryota</taxon>
        <taxon>Fungi</taxon>
        <taxon>Dikarya</taxon>
        <taxon>Basidiomycota</taxon>
        <taxon>Agaricomycotina</taxon>
        <taxon>Agaricomycetes</taxon>
        <taxon>Polyporales</taxon>
        <taxon>Polyporaceae</taxon>
        <taxon>Trametes</taxon>
    </lineage>
</organism>
<dbReference type="Proteomes" id="UP000184267">
    <property type="component" value="Unassembled WGS sequence"/>
</dbReference>
<gene>
    <name evidence="1" type="ORF">TRAPUB_5540</name>
</gene>
<accession>A0A1M2V854</accession>
<keyword evidence="2" id="KW-1185">Reference proteome</keyword>
<dbReference type="EMBL" id="MNAD01001598">
    <property type="protein sequence ID" value="OJT03810.1"/>
    <property type="molecule type" value="Genomic_DNA"/>
</dbReference>
<dbReference type="AlphaFoldDB" id="A0A1M2V854"/>
<name>A0A1M2V854_TRAPU</name>
<comment type="caution">
    <text evidence="1">The sequence shown here is derived from an EMBL/GenBank/DDBJ whole genome shotgun (WGS) entry which is preliminary data.</text>
</comment>
<evidence type="ECO:0000313" key="1">
    <source>
        <dbReference type="EMBL" id="OJT03810.1"/>
    </source>
</evidence>
<evidence type="ECO:0000313" key="2">
    <source>
        <dbReference type="Proteomes" id="UP000184267"/>
    </source>
</evidence>
<sequence>MEREHEHTGLLDLGGERRVRVPRDPAVWLRRELLILIQQRHSPVLQELDRLGASVVNQSPSASPLPHHSPSLHHLSLAASPLPRCSPSPSKPTHVRHATLSRAWSFPSALPASPGLACMHAFGEWFRLE</sequence>
<proteinExistence type="predicted"/>